<dbReference type="EMBL" id="CP043504">
    <property type="protein sequence ID" value="QEO09307.1"/>
    <property type="molecule type" value="Genomic_DNA"/>
</dbReference>
<accession>A0A5C1Y8U1</accession>
<dbReference type="RefSeq" id="WP_149324731.1">
    <property type="nucleotide sequence ID" value="NZ_CP043504.1"/>
</dbReference>
<keyword evidence="3 5" id="KW-0378">Hydrolase</keyword>
<feature type="domain" description="Peptidase S33 tripeptidyl aminopeptidase-like C-terminal" evidence="4">
    <location>
        <begin position="423"/>
        <end position="519"/>
    </location>
</feature>
<proteinExistence type="inferred from homology"/>
<dbReference type="InterPro" id="IPR051601">
    <property type="entry name" value="Serine_prot/Carboxylest_S33"/>
</dbReference>
<name>A0A5C1Y8U1_9MICO</name>
<dbReference type="InterPro" id="IPR013595">
    <property type="entry name" value="Pept_S33_TAP-like_C"/>
</dbReference>
<evidence type="ECO:0000259" key="4">
    <source>
        <dbReference type="Pfam" id="PF08386"/>
    </source>
</evidence>
<comment type="similarity">
    <text evidence="1">Belongs to the peptidase S33 family.</text>
</comment>
<organism evidence="5 6">
    <name type="scientific">Protaetiibacter larvae</name>
    <dbReference type="NCBI Taxonomy" id="2592654"/>
    <lineage>
        <taxon>Bacteria</taxon>
        <taxon>Bacillati</taxon>
        <taxon>Actinomycetota</taxon>
        <taxon>Actinomycetes</taxon>
        <taxon>Micrococcales</taxon>
        <taxon>Microbacteriaceae</taxon>
        <taxon>Protaetiibacter</taxon>
    </lineage>
</organism>
<dbReference type="Pfam" id="PF08386">
    <property type="entry name" value="Abhydrolase_4"/>
    <property type="match status" value="1"/>
</dbReference>
<dbReference type="KEGG" id="lyk:FLP23_04345"/>
<keyword evidence="6" id="KW-1185">Reference proteome</keyword>
<evidence type="ECO:0000256" key="2">
    <source>
        <dbReference type="ARBA" id="ARBA00022729"/>
    </source>
</evidence>
<gene>
    <name evidence="5" type="ORF">FLP23_04345</name>
</gene>
<dbReference type="InterPro" id="IPR029058">
    <property type="entry name" value="AB_hydrolase_fold"/>
</dbReference>
<dbReference type="PANTHER" id="PTHR43248">
    <property type="entry name" value="2-SUCCINYL-6-HYDROXY-2,4-CYCLOHEXADIENE-1-CARBOXYLATE SYNTHASE"/>
    <property type="match status" value="1"/>
</dbReference>
<evidence type="ECO:0000313" key="5">
    <source>
        <dbReference type="EMBL" id="QEO09307.1"/>
    </source>
</evidence>
<dbReference type="AlphaFoldDB" id="A0A5C1Y8U1"/>
<dbReference type="Proteomes" id="UP000322159">
    <property type="component" value="Chromosome"/>
</dbReference>
<dbReference type="PANTHER" id="PTHR43248:SF29">
    <property type="entry name" value="TRIPEPTIDYL AMINOPEPTIDASE"/>
    <property type="match status" value="1"/>
</dbReference>
<evidence type="ECO:0000256" key="1">
    <source>
        <dbReference type="ARBA" id="ARBA00010088"/>
    </source>
</evidence>
<dbReference type="SUPFAM" id="SSF53474">
    <property type="entry name" value="alpha/beta-Hydrolases"/>
    <property type="match status" value="1"/>
</dbReference>
<dbReference type="GO" id="GO:0016787">
    <property type="term" value="F:hydrolase activity"/>
    <property type="evidence" value="ECO:0007669"/>
    <property type="project" value="UniProtKB-KW"/>
</dbReference>
<keyword evidence="2" id="KW-0732">Signal</keyword>
<dbReference type="OrthoDB" id="3252468at2"/>
<dbReference type="Gene3D" id="3.40.50.1820">
    <property type="entry name" value="alpha/beta hydrolase"/>
    <property type="match status" value="1"/>
</dbReference>
<evidence type="ECO:0000256" key="3">
    <source>
        <dbReference type="ARBA" id="ARBA00022801"/>
    </source>
</evidence>
<dbReference type="PROSITE" id="PS51257">
    <property type="entry name" value="PROKAR_LIPOPROTEIN"/>
    <property type="match status" value="1"/>
</dbReference>
<evidence type="ECO:0000313" key="6">
    <source>
        <dbReference type="Proteomes" id="UP000322159"/>
    </source>
</evidence>
<protein>
    <submittedName>
        <fullName evidence="5">Alpha/beta hydrolase</fullName>
    </submittedName>
</protein>
<reference evidence="5 6" key="1">
    <citation type="submission" date="2019-09" db="EMBL/GenBank/DDBJ databases">
        <title>Genome sequencing of strain KACC 19322.</title>
        <authorList>
            <person name="Heo J."/>
            <person name="Kim S.-J."/>
            <person name="Kim J.-S."/>
            <person name="Hong S.-B."/>
            <person name="Kwon S.-W."/>
        </authorList>
    </citation>
    <scope>NUCLEOTIDE SEQUENCE [LARGE SCALE GENOMIC DNA]</scope>
    <source>
        <strain evidence="5 6">KACC 19322</strain>
    </source>
</reference>
<sequence>MISRRIRATAAVLAAALLLTGCLPLPFIGGGTGGGSERPGPTGEDVDAELAEFYTQELDWSSCGASGIDCTEVTVPVDWSAPGGDTITIAIARHKAKGTPIGSLLINPGGPGGSGYDFVHDSVDYIVTPAVLDNYDVIGFDPRGVNHSSPVVCYTDSAEQDEYLYGTYDEPYGTQGWLDELTAREKAWAAACEQNTGALLGHLDAGSVARDMDVIRAVLGDTKLHYLGYSYGTYLGTMYAELFPEKVGRMVLDGAVDPSVGDLDGLATQMAGFDSALRAYMTWCLDGSGCPFAGGVDAALKTVRQMLDTVDARHFTAADGRVLDSASVATGIIFTLYSESYWPELSHLFEQLRKGDADTVFRYADAYNSRSADGSYPDNSMDIYTAVTCDEGDLATDGVSTLDGLAKIDAAAPILGRYAAYDDYAVLDVVCSNWPVPVATLPTAFDAVGAAPIMVIGTTNDPATPYANAQSLSQQLSSGFLVTYRGEGHTIYAQGVSCIDDTVDAYLVSGTVPSADPQC</sequence>